<gene>
    <name evidence="1" type="ORF">M5G17_19595</name>
</gene>
<organism evidence="1 2">
    <name type="scientific">Pseudomonas rubra</name>
    <dbReference type="NCBI Taxonomy" id="2942627"/>
    <lineage>
        <taxon>Bacteria</taxon>
        <taxon>Pseudomonadati</taxon>
        <taxon>Pseudomonadota</taxon>
        <taxon>Gammaproteobacteria</taxon>
        <taxon>Pseudomonadales</taxon>
        <taxon>Pseudomonadaceae</taxon>
        <taxon>Pseudomonas</taxon>
    </lineage>
</organism>
<name>A0ABT5PC58_9PSED</name>
<evidence type="ECO:0000313" key="1">
    <source>
        <dbReference type="EMBL" id="MDD1015883.1"/>
    </source>
</evidence>
<sequence length="122" mass="13193">MISATPLPSAGSPDTGLLNLLERIVAMAGAAVKWLLELAGTALDGLLGVAEAIGECLEQAMSWLLEVLKKPTVPDAHLLLEVRLDASTYALHQILLSPRGAMRRPRSFPARHWALSSNCLWR</sequence>
<dbReference type="RefSeq" id="WP_273894574.1">
    <property type="nucleotide sequence ID" value="NZ_JAMDGP010000075.1"/>
</dbReference>
<evidence type="ECO:0000313" key="2">
    <source>
        <dbReference type="Proteomes" id="UP001148184"/>
    </source>
</evidence>
<comment type="caution">
    <text evidence="1">The sequence shown here is derived from an EMBL/GenBank/DDBJ whole genome shotgun (WGS) entry which is preliminary data.</text>
</comment>
<accession>A0ABT5PC58</accession>
<protein>
    <submittedName>
        <fullName evidence="1">Uncharacterized protein</fullName>
    </submittedName>
</protein>
<proteinExistence type="predicted"/>
<dbReference type="Proteomes" id="UP001148184">
    <property type="component" value="Unassembled WGS sequence"/>
</dbReference>
<keyword evidence="2" id="KW-1185">Reference proteome</keyword>
<reference evidence="1 2" key="1">
    <citation type="submission" date="2022-05" db="EMBL/GenBank/DDBJ databases">
        <title>Novel Pseudomonas spp. Isolated from a Rainbow Trout Aquaculture Facility.</title>
        <authorList>
            <person name="Testerman T."/>
            <person name="Graf J."/>
        </authorList>
    </citation>
    <scope>NUCLEOTIDE SEQUENCE [LARGE SCALE GENOMIC DNA]</scope>
    <source>
        <strain evidence="1 2">ID1025</strain>
    </source>
</reference>
<dbReference type="EMBL" id="JAMDGZ010000045">
    <property type="protein sequence ID" value="MDD1015883.1"/>
    <property type="molecule type" value="Genomic_DNA"/>
</dbReference>